<dbReference type="OrthoDB" id="6162224at2759"/>
<protein>
    <recommendedName>
        <fullName evidence="4">SAM domain-containing protein</fullName>
    </recommendedName>
</protein>
<dbReference type="GeneID" id="20239113"/>
<dbReference type="HOGENOM" id="CLU_714312_0_0_1"/>
<feature type="compositionally biased region" description="Basic residues" evidence="1">
    <location>
        <begin position="16"/>
        <end position="25"/>
    </location>
</feature>
<dbReference type="EMBL" id="KB202094">
    <property type="protein sequence ID" value="ESO92463.1"/>
    <property type="molecule type" value="Genomic_DNA"/>
</dbReference>
<feature type="region of interest" description="Disordered" evidence="1">
    <location>
        <begin position="155"/>
        <end position="249"/>
    </location>
</feature>
<dbReference type="RefSeq" id="XP_009057014.1">
    <property type="nucleotide sequence ID" value="XM_009058766.1"/>
</dbReference>
<dbReference type="AlphaFoldDB" id="V3ZM74"/>
<evidence type="ECO:0000256" key="1">
    <source>
        <dbReference type="SAM" id="MobiDB-lite"/>
    </source>
</evidence>
<gene>
    <name evidence="2" type="ORF">LOTGIDRAFT_162771</name>
</gene>
<feature type="compositionally biased region" description="Low complexity" evidence="1">
    <location>
        <begin position="220"/>
        <end position="234"/>
    </location>
</feature>
<dbReference type="STRING" id="225164.V3ZM74"/>
<evidence type="ECO:0000313" key="2">
    <source>
        <dbReference type="EMBL" id="ESO92463.1"/>
    </source>
</evidence>
<feature type="compositionally biased region" description="Polar residues" evidence="1">
    <location>
        <begin position="193"/>
        <end position="205"/>
    </location>
</feature>
<keyword evidence="3" id="KW-1185">Reference proteome</keyword>
<evidence type="ECO:0000313" key="3">
    <source>
        <dbReference type="Proteomes" id="UP000030746"/>
    </source>
</evidence>
<organism evidence="2 3">
    <name type="scientific">Lottia gigantea</name>
    <name type="common">Giant owl limpet</name>
    <dbReference type="NCBI Taxonomy" id="225164"/>
    <lineage>
        <taxon>Eukaryota</taxon>
        <taxon>Metazoa</taxon>
        <taxon>Spiralia</taxon>
        <taxon>Lophotrochozoa</taxon>
        <taxon>Mollusca</taxon>
        <taxon>Gastropoda</taxon>
        <taxon>Patellogastropoda</taxon>
        <taxon>Lottioidea</taxon>
        <taxon>Lottiidae</taxon>
        <taxon>Lottia</taxon>
    </lineage>
</organism>
<dbReference type="KEGG" id="lgi:LOTGIDRAFT_162771"/>
<proteinExistence type="predicted"/>
<name>V3ZM74_LOTGI</name>
<dbReference type="CTD" id="20239113"/>
<feature type="compositionally biased region" description="Basic and acidic residues" evidence="1">
    <location>
        <begin position="35"/>
        <end position="48"/>
    </location>
</feature>
<feature type="region of interest" description="Disordered" evidence="1">
    <location>
        <begin position="1"/>
        <end position="54"/>
    </location>
</feature>
<accession>V3ZM74</accession>
<dbReference type="Proteomes" id="UP000030746">
    <property type="component" value="Unassembled WGS sequence"/>
</dbReference>
<evidence type="ECO:0008006" key="4">
    <source>
        <dbReference type="Google" id="ProtNLM"/>
    </source>
</evidence>
<sequence>MATPRKSLSEKFQQAAKKKTSSKRLRTPDTPPDAGQKDEQKIFQDESNPKPGVSEVKIELKKEIDASKFSMTVKSPTEFESRRNVFDFHAVKCSKIDMKPMAIEKLKSPRRIVKAQTPLRKLGICEFRPADVSHMSLTKFTKSKNDDRPVKFQLSSETVSELDESNLSPSPPSGNESERKYSSSTPKSKHDQNSSSEQTPNNRRSSLLRENAFDEVEDMSISSSEFSPCSTSTSLRLEDLSDEGSMSDSKLRESIEFSDDMTEIHIPEPHLPINKQLRIVTSVDRALHPRRKSSLARSLGRSSSDNLDHLVFLEFMKKSQLSSFVQYFPSTLTMKDFRCLTEEDLQDQYKIDDAQCRKLILKAVDKAKEEEESDVEYLGRFKDLDIC</sequence>
<reference evidence="2 3" key="1">
    <citation type="journal article" date="2013" name="Nature">
        <title>Insights into bilaterian evolution from three spiralian genomes.</title>
        <authorList>
            <person name="Simakov O."/>
            <person name="Marletaz F."/>
            <person name="Cho S.J."/>
            <person name="Edsinger-Gonzales E."/>
            <person name="Havlak P."/>
            <person name="Hellsten U."/>
            <person name="Kuo D.H."/>
            <person name="Larsson T."/>
            <person name="Lv J."/>
            <person name="Arendt D."/>
            <person name="Savage R."/>
            <person name="Osoegawa K."/>
            <person name="de Jong P."/>
            <person name="Grimwood J."/>
            <person name="Chapman J.A."/>
            <person name="Shapiro H."/>
            <person name="Aerts A."/>
            <person name="Otillar R.P."/>
            <person name="Terry A.Y."/>
            <person name="Boore J.L."/>
            <person name="Grigoriev I.V."/>
            <person name="Lindberg D.R."/>
            <person name="Seaver E.C."/>
            <person name="Weisblat D.A."/>
            <person name="Putnam N.H."/>
            <person name="Rokhsar D.S."/>
        </authorList>
    </citation>
    <scope>NUCLEOTIDE SEQUENCE [LARGE SCALE GENOMIC DNA]</scope>
</reference>